<gene>
    <name evidence="2" type="ORF">GORHZ_001_00100</name>
</gene>
<dbReference type="SUPFAM" id="SSF53335">
    <property type="entry name" value="S-adenosyl-L-methionine-dependent methyltransferases"/>
    <property type="match status" value="1"/>
</dbReference>
<dbReference type="AlphaFoldDB" id="K6UXG7"/>
<organism evidence="2 3">
    <name type="scientific">Gordonia rhizosphera NBRC 16068</name>
    <dbReference type="NCBI Taxonomy" id="1108045"/>
    <lineage>
        <taxon>Bacteria</taxon>
        <taxon>Bacillati</taxon>
        <taxon>Actinomycetota</taxon>
        <taxon>Actinomycetes</taxon>
        <taxon>Mycobacteriales</taxon>
        <taxon>Gordoniaceae</taxon>
        <taxon>Gordonia</taxon>
    </lineage>
</organism>
<dbReference type="Pfam" id="PF08241">
    <property type="entry name" value="Methyltransf_11"/>
    <property type="match status" value="1"/>
</dbReference>
<dbReference type="GO" id="GO:0008757">
    <property type="term" value="F:S-adenosylmethionine-dependent methyltransferase activity"/>
    <property type="evidence" value="ECO:0007669"/>
    <property type="project" value="InterPro"/>
</dbReference>
<dbReference type="GO" id="GO:0032259">
    <property type="term" value="P:methylation"/>
    <property type="evidence" value="ECO:0007669"/>
    <property type="project" value="UniProtKB-KW"/>
</dbReference>
<dbReference type="InterPro" id="IPR013216">
    <property type="entry name" value="Methyltransf_11"/>
</dbReference>
<comment type="caution">
    <text evidence="2">The sequence shown here is derived from an EMBL/GenBank/DDBJ whole genome shotgun (WGS) entry which is preliminary data.</text>
</comment>
<dbReference type="eggNOG" id="COG2226">
    <property type="taxonomic scope" value="Bacteria"/>
</dbReference>
<keyword evidence="2" id="KW-0489">Methyltransferase</keyword>
<dbReference type="PANTHER" id="PTHR42912">
    <property type="entry name" value="METHYLTRANSFERASE"/>
    <property type="match status" value="1"/>
</dbReference>
<dbReference type="EMBL" id="BAHC01000001">
    <property type="protein sequence ID" value="GAB88078.1"/>
    <property type="molecule type" value="Genomic_DNA"/>
</dbReference>
<proteinExistence type="predicted"/>
<dbReference type="InterPro" id="IPR050508">
    <property type="entry name" value="Methyltransf_Superfamily"/>
</dbReference>
<evidence type="ECO:0000259" key="1">
    <source>
        <dbReference type="Pfam" id="PF08241"/>
    </source>
</evidence>
<sequence>MTAEHAETMSNATTGQVSATAAEVYESFFVPALFDQWPQRLLDLTGVRPGDRVLDVGCGTGVLTRAALERVGPQGVVAGVDPNDGMLAVAARTSPGAEIHAGAAENLPYPDDAFDRVLSQFALMFFQDRRAGVRQMARVVRPGGTLGVLTWAEVDTSPGYAAMVDLLRRLFGDGPADALLAPFCIGTPELLRTELADVSGDVEIRRLDGEARFPSVRDWVHTDIKGWTLRDLIDDEQYAALQAAAARELERFTEPDGTVRFAAPALAAIARE</sequence>
<feature type="domain" description="Methyltransferase type 11" evidence="1">
    <location>
        <begin position="54"/>
        <end position="146"/>
    </location>
</feature>
<reference evidence="2 3" key="1">
    <citation type="submission" date="2012-08" db="EMBL/GenBank/DDBJ databases">
        <title>Whole genome shotgun sequence of Gordonia rhizosphera NBRC 16068.</title>
        <authorList>
            <person name="Takarada H."/>
            <person name="Isaki S."/>
            <person name="Hosoyama A."/>
            <person name="Tsuchikane K."/>
            <person name="Katsumata H."/>
            <person name="Baba S."/>
            <person name="Ohji S."/>
            <person name="Yamazaki S."/>
            <person name="Fujita N."/>
        </authorList>
    </citation>
    <scope>NUCLEOTIDE SEQUENCE [LARGE SCALE GENOMIC DNA]</scope>
    <source>
        <strain evidence="2 3">NBRC 16068</strain>
    </source>
</reference>
<keyword evidence="3" id="KW-1185">Reference proteome</keyword>
<dbReference type="InterPro" id="IPR029063">
    <property type="entry name" value="SAM-dependent_MTases_sf"/>
</dbReference>
<evidence type="ECO:0000313" key="2">
    <source>
        <dbReference type="EMBL" id="GAB88078.1"/>
    </source>
</evidence>
<dbReference type="CDD" id="cd02440">
    <property type="entry name" value="AdoMet_MTases"/>
    <property type="match status" value="1"/>
</dbReference>
<keyword evidence="2" id="KW-0808">Transferase</keyword>
<name>K6UXG7_9ACTN</name>
<dbReference type="Gene3D" id="3.40.50.150">
    <property type="entry name" value="Vaccinia Virus protein VP39"/>
    <property type="match status" value="1"/>
</dbReference>
<accession>K6UXG7</accession>
<evidence type="ECO:0000313" key="3">
    <source>
        <dbReference type="Proteomes" id="UP000008363"/>
    </source>
</evidence>
<protein>
    <submittedName>
        <fullName evidence="2">Putative methyltransferase</fullName>
    </submittedName>
</protein>
<dbReference type="Proteomes" id="UP000008363">
    <property type="component" value="Unassembled WGS sequence"/>
</dbReference>
<dbReference type="STRING" id="1108045.GORHZ_001_00100"/>